<reference evidence="1 2" key="1">
    <citation type="submission" date="2015-03" db="EMBL/GenBank/DDBJ databases">
        <title>Genome sequence of Pseudoalteromonas aurantia.</title>
        <authorList>
            <person name="Xie B.-B."/>
            <person name="Rong J.-C."/>
            <person name="Qin Q.-L."/>
            <person name="Zhang Y.-Z."/>
        </authorList>
    </citation>
    <scope>NUCLEOTIDE SEQUENCE [LARGE SCALE GENOMIC DNA]</scope>
    <source>
        <strain evidence="1 2">208</strain>
    </source>
</reference>
<comment type="caution">
    <text evidence="1">The sequence shown here is derived from an EMBL/GenBank/DDBJ whole genome shotgun (WGS) entry which is preliminary data.</text>
</comment>
<evidence type="ECO:0000313" key="1">
    <source>
        <dbReference type="EMBL" id="MBE0368581.1"/>
    </source>
</evidence>
<gene>
    <name evidence="1" type="ORF">PAUR_a2212</name>
</gene>
<dbReference type="RefSeq" id="WP_192507838.1">
    <property type="nucleotide sequence ID" value="NZ_AQGV01000012.1"/>
</dbReference>
<dbReference type="EMBL" id="AQGV01000012">
    <property type="protein sequence ID" value="MBE0368581.1"/>
    <property type="molecule type" value="Genomic_DNA"/>
</dbReference>
<organism evidence="1 2">
    <name type="scientific">Pseudoalteromonas aurantia 208</name>
    <dbReference type="NCBI Taxonomy" id="1314867"/>
    <lineage>
        <taxon>Bacteria</taxon>
        <taxon>Pseudomonadati</taxon>
        <taxon>Pseudomonadota</taxon>
        <taxon>Gammaproteobacteria</taxon>
        <taxon>Alteromonadales</taxon>
        <taxon>Pseudoalteromonadaceae</taxon>
        <taxon>Pseudoalteromonas</taxon>
    </lineage>
</organism>
<keyword evidence="2" id="KW-1185">Reference proteome</keyword>
<dbReference type="Proteomes" id="UP000615755">
    <property type="component" value="Unassembled WGS sequence"/>
</dbReference>
<sequence length="60" mass="6588">MKLTLHKKQIKTLIHNKAALGEDATPKVAGGRPKSWWGGCGPSMDRACYEESLSPRFCEG</sequence>
<protein>
    <submittedName>
        <fullName evidence="1">Uncharacterized protein</fullName>
    </submittedName>
</protein>
<name>A0ABR9EC64_9GAMM</name>
<evidence type="ECO:0000313" key="2">
    <source>
        <dbReference type="Proteomes" id="UP000615755"/>
    </source>
</evidence>
<proteinExistence type="predicted"/>
<accession>A0ABR9EC64</accession>